<proteinExistence type="predicted"/>
<keyword evidence="1" id="KW-0732">Signal</keyword>
<protein>
    <recommendedName>
        <fullName evidence="4">Neuropeptide-like protein 31</fullName>
    </recommendedName>
</protein>
<organism evidence="2 3">
    <name type="scientific">Steinernema carpocapsae</name>
    <name type="common">Entomopathogenic nematode</name>
    <dbReference type="NCBI Taxonomy" id="34508"/>
    <lineage>
        <taxon>Eukaryota</taxon>
        <taxon>Metazoa</taxon>
        <taxon>Ecdysozoa</taxon>
        <taxon>Nematoda</taxon>
        <taxon>Chromadorea</taxon>
        <taxon>Rhabditida</taxon>
        <taxon>Tylenchina</taxon>
        <taxon>Panagrolaimomorpha</taxon>
        <taxon>Strongyloidoidea</taxon>
        <taxon>Steinernematidae</taxon>
        <taxon>Steinernema</taxon>
    </lineage>
</organism>
<evidence type="ECO:0000256" key="1">
    <source>
        <dbReference type="SAM" id="SignalP"/>
    </source>
</evidence>
<gene>
    <name evidence="2" type="ORF">L596_017550</name>
</gene>
<name>A0A4U5N205_STECR</name>
<feature type="chain" id="PRO_5021012029" description="Neuropeptide-like protein 31" evidence="1">
    <location>
        <begin position="21"/>
        <end position="99"/>
    </location>
</feature>
<comment type="caution">
    <text evidence="2">The sequence shown here is derived from an EMBL/GenBank/DDBJ whole genome shotgun (WGS) entry which is preliminary data.</text>
</comment>
<sequence>MKVYYCLLVVALIFATVVSAFEEADASQDIRTRAKRWGYYGHGGYGWRGYGGGFRRGGYYGGGHGYGRGYGGYGRGYGRGYGGYGGYRYHRHGYGGWGR</sequence>
<evidence type="ECO:0000313" key="2">
    <source>
        <dbReference type="EMBL" id="TKR76409.1"/>
    </source>
</evidence>
<dbReference type="AlphaFoldDB" id="A0A4U5N205"/>
<reference evidence="2 3" key="2">
    <citation type="journal article" date="2019" name="G3 (Bethesda)">
        <title>Hybrid Assembly of the Genome of the Entomopathogenic Nematode Steinernema carpocapsae Identifies the X-Chromosome.</title>
        <authorList>
            <person name="Serra L."/>
            <person name="Macchietto M."/>
            <person name="Macias-Munoz A."/>
            <person name="McGill C.J."/>
            <person name="Rodriguez I.M."/>
            <person name="Rodriguez B."/>
            <person name="Murad R."/>
            <person name="Mortazavi A."/>
        </authorList>
    </citation>
    <scope>NUCLEOTIDE SEQUENCE [LARGE SCALE GENOMIC DNA]</scope>
    <source>
        <strain evidence="2 3">ALL</strain>
    </source>
</reference>
<dbReference type="Proteomes" id="UP000298663">
    <property type="component" value="Unassembled WGS sequence"/>
</dbReference>
<evidence type="ECO:0000313" key="3">
    <source>
        <dbReference type="Proteomes" id="UP000298663"/>
    </source>
</evidence>
<evidence type="ECO:0008006" key="4">
    <source>
        <dbReference type="Google" id="ProtNLM"/>
    </source>
</evidence>
<accession>A0A4U5N205</accession>
<feature type="signal peptide" evidence="1">
    <location>
        <begin position="1"/>
        <end position="20"/>
    </location>
</feature>
<reference evidence="2 3" key="1">
    <citation type="journal article" date="2015" name="Genome Biol.">
        <title>Comparative genomics of Steinernema reveals deeply conserved gene regulatory networks.</title>
        <authorList>
            <person name="Dillman A.R."/>
            <person name="Macchietto M."/>
            <person name="Porter C.F."/>
            <person name="Rogers A."/>
            <person name="Williams B."/>
            <person name="Antoshechkin I."/>
            <person name="Lee M.M."/>
            <person name="Goodwin Z."/>
            <person name="Lu X."/>
            <person name="Lewis E.E."/>
            <person name="Goodrich-Blair H."/>
            <person name="Stock S.P."/>
            <person name="Adams B.J."/>
            <person name="Sternberg P.W."/>
            <person name="Mortazavi A."/>
        </authorList>
    </citation>
    <scope>NUCLEOTIDE SEQUENCE [LARGE SCALE GENOMIC DNA]</scope>
    <source>
        <strain evidence="2 3">ALL</strain>
    </source>
</reference>
<dbReference type="EMBL" id="AZBU02000005">
    <property type="protein sequence ID" value="TKR76409.1"/>
    <property type="molecule type" value="Genomic_DNA"/>
</dbReference>
<keyword evidence="3" id="KW-1185">Reference proteome</keyword>